<reference evidence="2 3" key="1">
    <citation type="submission" date="2021-05" db="EMBL/GenBank/DDBJ databases">
        <title>Draft Genome Sequences of Clinical Respiratory Isolates of Mycobacterium goodii Recovered in Ireland.</title>
        <authorList>
            <person name="Flanagan P.R."/>
            <person name="Mok S."/>
            <person name="Roycroft E."/>
            <person name="Rogers T.R."/>
            <person name="Fitzgibbon M."/>
        </authorList>
    </citation>
    <scope>NUCLEOTIDE SEQUENCE [LARGE SCALE GENOMIC DNA]</scope>
    <source>
        <strain evidence="2 3">14IE55</strain>
    </source>
</reference>
<dbReference type="EMBL" id="JAHBOM010000010">
    <property type="protein sequence ID" value="MBU8824140.1"/>
    <property type="molecule type" value="Genomic_DNA"/>
</dbReference>
<proteinExistence type="predicted"/>
<evidence type="ECO:0000313" key="2">
    <source>
        <dbReference type="EMBL" id="MBU8824140.1"/>
    </source>
</evidence>
<dbReference type="RefSeq" id="WP_214394989.1">
    <property type="nucleotide sequence ID" value="NZ_JAHBOL010000014.1"/>
</dbReference>
<feature type="compositionally biased region" description="Basic and acidic residues" evidence="1">
    <location>
        <begin position="39"/>
        <end position="51"/>
    </location>
</feature>
<organism evidence="2 3">
    <name type="scientific">Mycolicibacterium goodii</name>
    <name type="common">Mycobacterium goodii</name>
    <dbReference type="NCBI Taxonomy" id="134601"/>
    <lineage>
        <taxon>Bacteria</taxon>
        <taxon>Bacillati</taxon>
        <taxon>Actinomycetota</taxon>
        <taxon>Actinomycetes</taxon>
        <taxon>Mycobacteriales</taxon>
        <taxon>Mycobacteriaceae</taxon>
        <taxon>Mycolicibacterium</taxon>
    </lineage>
</organism>
<protein>
    <submittedName>
        <fullName evidence="2">Uncharacterized protein</fullName>
    </submittedName>
</protein>
<feature type="compositionally biased region" description="Polar residues" evidence="1">
    <location>
        <begin position="58"/>
        <end position="67"/>
    </location>
</feature>
<accession>A0ABS6HQE9</accession>
<name>A0ABS6HQE9_MYCGD</name>
<comment type="caution">
    <text evidence="2">The sequence shown here is derived from an EMBL/GenBank/DDBJ whole genome shotgun (WGS) entry which is preliminary data.</text>
</comment>
<gene>
    <name evidence="2" type="ORF">KL859_14845</name>
</gene>
<keyword evidence="3" id="KW-1185">Reference proteome</keyword>
<dbReference type="Proteomes" id="UP000696413">
    <property type="component" value="Unassembled WGS sequence"/>
</dbReference>
<feature type="region of interest" description="Disordered" evidence="1">
    <location>
        <begin position="39"/>
        <end position="67"/>
    </location>
</feature>
<evidence type="ECO:0000313" key="3">
    <source>
        <dbReference type="Proteomes" id="UP000696413"/>
    </source>
</evidence>
<sequence length="67" mass="7295">MRSIQTIDAELRVLATYRAACADVGLPVRSTAAADRILDERSSLMPDHRPTDGGPDDTLSSSWHKVT</sequence>
<evidence type="ECO:0000256" key="1">
    <source>
        <dbReference type="SAM" id="MobiDB-lite"/>
    </source>
</evidence>